<gene>
    <name evidence="2" type="ORF">GTW23_01850</name>
</gene>
<keyword evidence="1" id="KW-1133">Transmembrane helix</keyword>
<dbReference type="Proteomes" id="UP001320715">
    <property type="component" value="Unassembled WGS sequence"/>
</dbReference>
<reference evidence="2 3" key="1">
    <citation type="submission" date="2020-01" db="EMBL/GenBank/DDBJ databases">
        <title>Genomes of bacteria type strains.</title>
        <authorList>
            <person name="Chen J."/>
            <person name="Zhu S."/>
            <person name="Yang J."/>
        </authorList>
    </citation>
    <scope>NUCLEOTIDE SEQUENCE [LARGE SCALE GENOMIC DNA]</scope>
    <source>
        <strain evidence="2 3">DSM 16655</strain>
    </source>
</reference>
<keyword evidence="1" id="KW-0472">Membrane</keyword>
<keyword evidence="3" id="KW-1185">Reference proteome</keyword>
<dbReference type="EMBL" id="JAAAML010000001">
    <property type="protein sequence ID" value="MCO6406903.1"/>
    <property type="molecule type" value="Genomic_DNA"/>
</dbReference>
<feature type="transmembrane region" description="Helical" evidence="1">
    <location>
        <begin position="46"/>
        <end position="65"/>
    </location>
</feature>
<evidence type="ECO:0000313" key="3">
    <source>
        <dbReference type="Proteomes" id="UP001320715"/>
    </source>
</evidence>
<organism evidence="2 3">
    <name type="scientific">Hoeflea alexandrii</name>
    <dbReference type="NCBI Taxonomy" id="288436"/>
    <lineage>
        <taxon>Bacteria</taxon>
        <taxon>Pseudomonadati</taxon>
        <taxon>Pseudomonadota</taxon>
        <taxon>Alphaproteobacteria</taxon>
        <taxon>Hyphomicrobiales</taxon>
        <taxon>Rhizobiaceae</taxon>
        <taxon>Hoeflea</taxon>
    </lineage>
</organism>
<evidence type="ECO:0000313" key="2">
    <source>
        <dbReference type="EMBL" id="MCO6406903.1"/>
    </source>
</evidence>
<dbReference type="RefSeq" id="WP_152007582.1">
    <property type="nucleotide sequence ID" value="NZ_CP159480.1"/>
</dbReference>
<sequence length="139" mass="15403">MQKLTDLKFLFLAVAILEFFYFAAAMMPPSIIPVLTGWNLSPDGHWIVKITGLALGTMGYFAWIFRHDPHLGVAKGLAFYQMASATADWVMWLVMRDQGIFDNGLAQTTVTAAIVSHYFFGVCLILAIRKSQGGARVSQ</sequence>
<feature type="transmembrane region" description="Helical" evidence="1">
    <location>
        <begin position="7"/>
        <end position="26"/>
    </location>
</feature>
<evidence type="ECO:0000256" key="1">
    <source>
        <dbReference type="SAM" id="Phobius"/>
    </source>
</evidence>
<proteinExistence type="predicted"/>
<protein>
    <submittedName>
        <fullName evidence="2">Uncharacterized protein</fullName>
    </submittedName>
</protein>
<accession>A0ABT1CL99</accession>
<feature type="transmembrane region" description="Helical" evidence="1">
    <location>
        <begin position="77"/>
        <end position="95"/>
    </location>
</feature>
<comment type="caution">
    <text evidence="2">The sequence shown here is derived from an EMBL/GenBank/DDBJ whole genome shotgun (WGS) entry which is preliminary data.</text>
</comment>
<name>A0ABT1CL99_9HYPH</name>
<keyword evidence="1" id="KW-0812">Transmembrane</keyword>
<feature type="transmembrane region" description="Helical" evidence="1">
    <location>
        <begin position="107"/>
        <end position="128"/>
    </location>
</feature>